<evidence type="ECO:0000313" key="1">
    <source>
        <dbReference type="EMBL" id="GLI95608.1"/>
    </source>
</evidence>
<dbReference type="Proteomes" id="UP001144323">
    <property type="component" value="Unassembled WGS sequence"/>
</dbReference>
<proteinExistence type="predicted"/>
<dbReference type="AlphaFoldDB" id="A0A9W6GYU3"/>
<gene>
    <name evidence="1" type="ORF">LMG27198_46000</name>
</gene>
<dbReference type="EMBL" id="BSEC01000004">
    <property type="protein sequence ID" value="GLI95608.1"/>
    <property type="molecule type" value="Genomic_DNA"/>
</dbReference>
<protein>
    <submittedName>
        <fullName evidence="1">Uncharacterized protein</fullName>
    </submittedName>
</protein>
<reference evidence="1" key="1">
    <citation type="journal article" date="2023" name="Int. J. Syst. Evol. Microbiol.">
        <title>Methylocystis iwaonis sp. nov., a type II methane-oxidizing bacterium from surface soil of a rice paddy field in Japan, and emended description of the genus Methylocystis (ex Whittenbury et al. 1970) Bowman et al. 1993.</title>
        <authorList>
            <person name="Kaise H."/>
            <person name="Sawadogo J.B."/>
            <person name="Alam M.S."/>
            <person name="Ueno C."/>
            <person name="Dianou D."/>
            <person name="Shinjo R."/>
            <person name="Asakawa S."/>
        </authorList>
    </citation>
    <scope>NUCLEOTIDE SEQUENCE</scope>
    <source>
        <strain evidence="1">LMG27198</strain>
    </source>
</reference>
<name>A0A9W6GYU3_9HYPH</name>
<evidence type="ECO:0000313" key="2">
    <source>
        <dbReference type="Proteomes" id="UP001144323"/>
    </source>
</evidence>
<sequence length="116" mass="13267">MIQSFYRPVGKRASWRVRALSVRALRKLQAVDAMDSMQAQKRINREWTRRRRLRLQSWAADPPASLASSGFTNWAWTPFLIESAEQLGGLQKLSPYLNSWAPGFSNMTGQDIARSL</sequence>
<organism evidence="1 2">
    <name type="scientific">Methylocystis echinoides</name>
    <dbReference type="NCBI Taxonomy" id="29468"/>
    <lineage>
        <taxon>Bacteria</taxon>
        <taxon>Pseudomonadati</taxon>
        <taxon>Pseudomonadota</taxon>
        <taxon>Alphaproteobacteria</taxon>
        <taxon>Hyphomicrobiales</taxon>
        <taxon>Methylocystaceae</taxon>
        <taxon>Methylocystis</taxon>
    </lineage>
</organism>
<keyword evidence="2" id="KW-1185">Reference proteome</keyword>
<comment type="caution">
    <text evidence="1">The sequence shown here is derived from an EMBL/GenBank/DDBJ whole genome shotgun (WGS) entry which is preliminary data.</text>
</comment>
<accession>A0A9W6GYU3</accession>